<feature type="compositionally biased region" description="Basic and acidic residues" evidence="16">
    <location>
        <begin position="770"/>
        <end position="792"/>
    </location>
</feature>
<evidence type="ECO:0000256" key="9">
    <source>
        <dbReference type="ARBA" id="ARBA00022777"/>
    </source>
</evidence>
<organism evidence="18">
    <name type="scientific">Phallusia mammillata</name>
    <dbReference type="NCBI Taxonomy" id="59560"/>
    <lineage>
        <taxon>Eukaryota</taxon>
        <taxon>Metazoa</taxon>
        <taxon>Chordata</taxon>
        <taxon>Tunicata</taxon>
        <taxon>Ascidiacea</taxon>
        <taxon>Phlebobranchia</taxon>
        <taxon>Ascidiidae</taxon>
        <taxon>Phallusia</taxon>
    </lineage>
</organism>
<dbReference type="InterPro" id="IPR000719">
    <property type="entry name" value="Prot_kinase_dom"/>
</dbReference>
<dbReference type="Pfam" id="PF00069">
    <property type="entry name" value="Pkinase"/>
    <property type="match status" value="1"/>
</dbReference>
<keyword evidence="7" id="KW-0808">Transferase</keyword>
<evidence type="ECO:0000256" key="8">
    <source>
        <dbReference type="ARBA" id="ARBA00022741"/>
    </source>
</evidence>
<name>A0A6F9D9J6_9ASCI</name>
<reference evidence="18" key="1">
    <citation type="submission" date="2020-04" db="EMBL/GenBank/DDBJ databases">
        <authorList>
            <person name="Neveu A P."/>
        </authorList>
    </citation>
    <scope>NUCLEOTIDE SEQUENCE</scope>
    <source>
        <tissue evidence="18">Whole embryo</tissue>
    </source>
</reference>
<feature type="compositionally biased region" description="Basic and acidic residues" evidence="16">
    <location>
        <begin position="415"/>
        <end position="429"/>
    </location>
</feature>
<proteinExistence type="evidence at transcript level"/>
<evidence type="ECO:0000256" key="6">
    <source>
        <dbReference type="ARBA" id="ARBA00022527"/>
    </source>
</evidence>
<dbReference type="SMART" id="SM00220">
    <property type="entry name" value="S_TKc"/>
    <property type="match status" value="1"/>
</dbReference>
<comment type="catalytic activity">
    <reaction evidence="13">
        <text>L-threonyl-[protein] + ATP = O-phospho-L-threonyl-[protein] + ADP + H(+)</text>
        <dbReference type="Rhea" id="RHEA:46608"/>
        <dbReference type="Rhea" id="RHEA-COMP:11060"/>
        <dbReference type="Rhea" id="RHEA-COMP:11605"/>
        <dbReference type="ChEBI" id="CHEBI:15378"/>
        <dbReference type="ChEBI" id="CHEBI:30013"/>
        <dbReference type="ChEBI" id="CHEBI:30616"/>
        <dbReference type="ChEBI" id="CHEBI:61977"/>
        <dbReference type="ChEBI" id="CHEBI:456216"/>
        <dbReference type="EC" id="2.7.11.22"/>
    </reaction>
</comment>
<accession>A0A6F9D9J6</accession>
<evidence type="ECO:0000256" key="15">
    <source>
        <dbReference type="PROSITE-ProRule" id="PRU10141"/>
    </source>
</evidence>
<evidence type="ECO:0000256" key="7">
    <source>
        <dbReference type="ARBA" id="ARBA00022679"/>
    </source>
</evidence>
<keyword evidence="10 15" id="KW-0067">ATP-binding</keyword>
<evidence type="ECO:0000256" key="14">
    <source>
        <dbReference type="ARBA" id="ARBA00048367"/>
    </source>
</evidence>
<dbReference type="GO" id="GO:0005737">
    <property type="term" value="C:cytoplasm"/>
    <property type="evidence" value="ECO:0007669"/>
    <property type="project" value="UniProtKB-SubCell"/>
</dbReference>
<feature type="compositionally biased region" description="Polar residues" evidence="16">
    <location>
        <begin position="596"/>
        <end position="631"/>
    </location>
</feature>
<feature type="domain" description="Protein kinase" evidence="17">
    <location>
        <begin position="4"/>
        <end position="287"/>
    </location>
</feature>
<dbReference type="FunFam" id="1.10.510.10:FF:000261">
    <property type="entry name" value="cyclin-dependent kinase-like 2 isoform X2"/>
    <property type="match status" value="1"/>
</dbReference>
<keyword evidence="6" id="KW-0723">Serine/threonine-protein kinase</keyword>
<feature type="compositionally biased region" description="Polar residues" evidence="16">
    <location>
        <begin position="648"/>
        <end position="664"/>
    </location>
</feature>
<evidence type="ECO:0000256" key="12">
    <source>
        <dbReference type="ARBA" id="ARBA00039642"/>
    </source>
</evidence>
<dbReference type="AlphaFoldDB" id="A0A6F9D9J6"/>
<feature type="compositionally biased region" description="Basic and acidic residues" evidence="16">
    <location>
        <begin position="314"/>
        <end position="340"/>
    </location>
</feature>
<gene>
    <name evidence="18" type="primary">Cdkl2</name>
</gene>
<dbReference type="EMBL" id="LR783796">
    <property type="protein sequence ID" value="CAB3229509.1"/>
    <property type="molecule type" value="mRNA"/>
</dbReference>
<dbReference type="Gene3D" id="3.30.200.20">
    <property type="entry name" value="Phosphorylase Kinase, domain 1"/>
    <property type="match status" value="1"/>
</dbReference>
<evidence type="ECO:0000256" key="13">
    <source>
        <dbReference type="ARBA" id="ARBA00047811"/>
    </source>
</evidence>
<evidence type="ECO:0000256" key="2">
    <source>
        <dbReference type="ARBA" id="ARBA00004496"/>
    </source>
</evidence>
<dbReference type="GO" id="GO:0005634">
    <property type="term" value="C:nucleus"/>
    <property type="evidence" value="ECO:0007669"/>
    <property type="project" value="UniProtKB-SubCell"/>
</dbReference>
<evidence type="ECO:0000256" key="5">
    <source>
        <dbReference type="ARBA" id="ARBA00022490"/>
    </source>
</evidence>
<dbReference type="InterPro" id="IPR050108">
    <property type="entry name" value="CDK"/>
</dbReference>
<dbReference type="PROSITE" id="PS00107">
    <property type="entry name" value="PROTEIN_KINASE_ATP"/>
    <property type="match status" value="1"/>
</dbReference>
<comment type="catalytic activity">
    <reaction evidence="14">
        <text>L-seryl-[protein] + ATP = O-phospho-L-seryl-[protein] + ADP + H(+)</text>
        <dbReference type="Rhea" id="RHEA:17989"/>
        <dbReference type="Rhea" id="RHEA-COMP:9863"/>
        <dbReference type="Rhea" id="RHEA-COMP:11604"/>
        <dbReference type="ChEBI" id="CHEBI:15378"/>
        <dbReference type="ChEBI" id="CHEBI:29999"/>
        <dbReference type="ChEBI" id="CHEBI:30616"/>
        <dbReference type="ChEBI" id="CHEBI:83421"/>
        <dbReference type="ChEBI" id="CHEBI:456216"/>
        <dbReference type="EC" id="2.7.11.22"/>
    </reaction>
</comment>
<evidence type="ECO:0000256" key="1">
    <source>
        <dbReference type="ARBA" id="ARBA00004123"/>
    </source>
</evidence>
<feature type="compositionally biased region" description="Polar residues" evidence="16">
    <location>
        <begin position="445"/>
        <end position="457"/>
    </location>
</feature>
<evidence type="ECO:0000259" key="17">
    <source>
        <dbReference type="PROSITE" id="PS50011"/>
    </source>
</evidence>
<dbReference type="SUPFAM" id="SSF56112">
    <property type="entry name" value="Protein kinase-like (PK-like)"/>
    <property type="match status" value="1"/>
</dbReference>
<comment type="similarity">
    <text evidence="3">Belongs to the protein kinase superfamily. CMGC Ser/Thr protein kinase family. CDC2/CDKX subfamily.</text>
</comment>
<feature type="region of interest" description="Disordered" evidence="16">
    <location>
        <begin position="311"/>
        <end position="493"/>
    </location>
</feature>
<keyword evidence="9 18" id="KW-0418">Kinase</keyword>
<keyword evidence="5" id="KW-0963">Cytoplasm</keyword>
<feature type="region of interest" description="Disordered" evidence="16">
    <location>
        <begin position="509"/>
        <end position="670"/>
    </location>
</feature>
<evidence type="ECO:0000256" key="10">
    <source>
        <dbReference type="ARBA" id="ARBA00022840"/>
    </source>
</evidence>
<evidence type="ECO:0000313" key="18">
    <source>
        <dbReference type="EMBL" id="CAB3229509.1"/>
    </source>
</evidence>
<comment type="subcellular location">
    <subcellularLocation>
        <location evidence="2">Cytoplasm</location>
    </subcellularLocation>
    <subcellularLocation>
        <location evidence="1">Nucleus</location>
    </subcellularLocation>
</comment>
<feature type="compositionally biased region" description="Polar residues" evidence="16">
    <location>
        <begin position="373"/>
        <end position="384"/>
    </location>
</feature>
<evidence type="ECO:0000256" key="4">
    <source>
        <dbReference type="ARBA" id="ARBA00012425"/>
    </source>
</evidence>
<feature type="region of interest" description="Disordered" evidence="16">
    <location>
        <begin position="736"/>
        <end position="874"/>
    </location>
</feature>
<dbReference type="PROSITE" id="PS50011">
    <property type="entry name" value="PROTEIN_KINASE_DOM"/>
    <property type="match status" value="1"/>
</dbReference>
<protein>
    <recommendedName>
        <fullName evidence="12">Cyclin-dependent kinase-like 2</fullName>
        <ecNumber evidence="4">2.7.11.22</ecNumber>
    </recommendedName>
</protein>
<keyword evidence="11" id="KW-0539">Nucleus</keyword>
<feature type="compositionally biased region" description="Basic and acidic residues" evidence="16">
    <location>
        <begin position="529"/>
        <end position="546"/>
    </location>
</feature>
<evidence type="ECO:0000256" key="16">
    <source>
        <dbReference type="SAM" id="MobiDB-lite"/>
    </source>
</evidence>
<dbReference type="CDD" id="cd07846">
    <property type="entry name" value="STKc_CDKL2_3"/>
    <property type="match status" value="1"/>
</dbReference>
<feature type="compositionally biased region" description="Polar residues" evidence="16">
    <location>
        <begin position="470"/>
        <end position="484"/>
    </location>
</feature>
<dbReference type="PANTHER" id="PTHR24056:SF400">
    <property type="entry name" value="KINASE, PUTATIVE-RELATED"/>
    <property type="match status" value="1"/>
</dbReference>
<dbReference type="InterPro" id="IPR017441">
    <property type="entry name" value="Protein_kinase_ATP_BS"/>
</dbReference>
<dbReference type="EC" id="2.7.11.22" evidence="4"/>
<feature type="compositionally biased region" description="Basic and acidic residues" evidence="16">
    <location>
        <begin position="385"/>
        <end position="401"/>
    </location>
</feature>
<evidence type="ECO:0000256" key="3">
    <source>
        <dbReference type="ARBA" id="ARBA00006485"/>
    </source>
</evidence>
<sequence>MEKYDNLGMVGEGSYGMVMKCKHKESGQIVAIKKFLESEDDKMVKKIAMREVRMLRKLRHENLVNLIEVFRRRKRLYLVFEFVDHTVLDDLEKYPNGLSEMTVRKILWQVLRGVEFCHSHNIIHRDIKPENILNSRSGVIKLCDFGFARTLAAPGEIYTDYVATRWYRAPELLVGDTKYGRPVDIWAVGCLITEMLTGDPLFPGDSDIDQLYHIIKCFGNLCPRHSEIFQRNPLFAGMRLPDVRDVEPLEKRFPKFSSEVLDLMKQCLRLDPNDRPSSSLLLRHEFFKKDNFEEKVIPELRARIQKDNANNALARKEANEKKEQEKKKKKLKEMASESKDTSNIPSPKKSSEAKNVASGPAKDSTSPKKENVNKGSNKTPTMTPSKDDKRSQKEAEKENKNKANTPKQLPAVDSSKSKDSKSSEKRVASRPDTQSSEKTLLPKQQAKSSEKTISSKQEMVGPEKNFLPKSVSNTPTTENKNSMPQLHKKKVTIDLSDSTATRVMTEHHTMSNGILKTPPTKHVTIQEPTVERESKRKGARTPREVTKLSSSDTLLMKEKSQPRTPPNKFDFKQIQGHGKKSPKNETEVKSSIPPLHSQQAASKSSTPDPLLVVTSSSSPHTLTNKQATVSSLAGGPSFRGSDKIKKGTTVSSRKNDNMTPQGSFDRTMYPDKTSHFEKMMISMSGTTSISHPAIKKSNQSSITQQGLGQYQYKLGREEKTNNLPLWPTGNTDNTFHLMSSVDSSTKSIDSKSKFEEKRHREKSPKHSRKEAKSYHHGMDEKFQRELKPETKHVMRLPDLAQKSMVGQERDYFPDLKSSNVDSPLKMKKSKNKSTLMSIPVLDQSSSSKQHKSRSPSPNPLLHNESNFPSVHFKN</sequence>
<dbReference type="GO" id="GO:0004693">
    <property type="term" value="F:cyclin-dependent protein serine/threonine kinase activity"/>
    <property type="evidence" value="ECO:0007669"/>
    <property type="project" value="UniProtKB-EC"/>
</dbReference>
<feature type="binding site" evidence="15">
    <location>
        <position position="34"/>
    </location>
    <ligand>
        <name>ATP</name>
        <dbReference type="ChEBI" id="CHEBI:30616"/>
    </ligand>
</feature>
<dbReference type="InterPro" id="IPR011009">
    <property type="entry name" value="Kinase-like_dom_sf"/>
</dbReference>
<keyword evidence="8 15" id="KW-0547">Nucleotide-binding</keyword>
<feature type="compositionally biased region" description="Basic and acidic residues" evidence="16">
    <location>
        <begin position="748"/>
        <end position="758"/>
    </location>
</feature>
<dbReference type="GO" id="GO:0005524">
    <property type="term" value="F:ATP binding"/>
    <property type="evidence" value="ECO:0007669"/>
    <property type="project" value="UniProtKB-UniRule"/>
</dbReference>
<feature type="compositionally biased region" description="Basic residues" evidence="16">
    <location>
        <begin position="759"/>
        <end position="769"/>
    </location>
</feature>
<dbReference type="Gene3D" id="1.10.510.10">
    <property type="entry name" value="Transferase(Phosphotransferase) domain 1"/>
    <property type="match status" value="1"/>
</dbReference>
<dbReference type="PANTHER" id="PTHR24056">
    <property type="entry name" value="CELL DIVISION PROTEIN KINASE"/>
    <property type="match status" value="1"/>
</dbReference>
<evidence type="ECO:0000256" key="11">
    <source>
        <dbReference type="ARBA" id="ARBA00023242"/>
    </source>
</evidence>
<dbReference type="FunFam" id="3.30.200.20:FF:000049">
    <property type="entry name" value="cyclin-dependent kinase-like 1 isoform X1"/>
    <property type="match status" value="1"/>
</dbReference>